<evidence type="ECO:0000313" key="2">
    <source>
        <dbReference type="EMBL" id="TMI96978.1"/>
    </source>
</evidence>
<sequence length="442" mass="48536">MMPKTKYARSGDISIAYRAPGSRPLDLVVVPGFVSNVEHFMEEPRLARFLERLQSFSRMILFDKRGTGLSDRTASMATLEQRMDDVRAVMDTVGSQRAALLGISEGGPMCLLFAATYPERTAALVLYGSFARPAWAPDYTWGSTQEQFQARLTELREAWGTGASRQQFAPSLADDPAFREWCAGYERHGASPGAAETLFRMNREIDARHVLDAIRVPTLVIHRTGDRVVRVEHGRYMAERIPGAKYVELPGDDHFPFVGDSDRILDEIEKFLTGARHARELDRVLATVLFTDVVGATERAAALGDRQWRELLDRHHSLVRRELAAFRGKEIDTAGDGFLASFDGPARAIRAAQTISDKVRLMGLDIRAGLHTGECEIIGPKLTGIAVHIGARVAGLAGAGEILVSNTVKDLVAGSGLVFEDRGTHILKGVPGEWRLYAALAG</sequence>
<dbReference type="InterPro" id="IPR000073">
    <property type="entry name" value="AB_hydrolase_1"/>
</dbReference>
<dbReference type="Gene3D" id="3.40.50.1820">
    <property type="entry name" value="alpha/beta hydrolase"/>
    <property type="match status" value="1"/>
</dbReference>
<dbReference type="Gene3D" id="3.30.70.1230">
    <property type="entry name" value="Nucleotide cyclase"/>
    <property type="match status" value="1"/>
</dbReference>
<dbReference type="Proteomes" id="UP000319353">
    <property type="component" value="Unassembled WGS sequence"/>
</dbReference>
<dbReference type="PRINTS" id="PR00111">
    <property type="entry name" value="ABHYDROLASE"/>
</dbReference>
<dbReference type="Pfam" id="PF00211">
    <property type="entry name" value="Guanylate_cyc"/>
    <property type="match status" value="1"/>
</dbReference>
<dbReference type="PROSITE" id="PS50125">
    <property type="entry name" value="GUANYLATE_CYCLASE_2"/>
    <property type="match status" value="1"/>
</dbReference>
<dbReference type="InterPro" id="IPR029058">
    <property type="entry name" value="AB_hydrolase_fold"/>
</dbReference>
<dbReference type="GO" id="GO:0009190">
    <property type="term" value="P:cyclic nucleotide biosynthetic process"/>
    <property type="evidence" value="ECO:0007669"/>
    <property type="project" value="InterPro"/>
</dbReference>
<dbReference type="SUPFAM" id="SSF55073">
    <property type="entry name" value="Nucleotide cyclase"/>
    <property type="match status" value="1"/>
</dbReference>
<dbReference type="GO" id="GO:0004016">
    <property type="term" value="F:adenylate cyclase activity"/>
    <property type="evidence" value="ECO:0007669"/>
    <property type="project" value="UniProtKB-ARBA"/>
</dbReference>
<dbReference type="InterPro" id="IPR029787">
    <property type="entry name" value="Nucleotide_cyclase"/>
</dbReference>
<dbReference type="CDD" id="cd07302">
    <property type="entry name" value="CHD"/>
    <property type="match status" value="1"/>
</dbReference>
<accession>A0A537KMI9</accession>
<feature type="domain" description="Guanylate cyclase" evidence="1">
    <location>
        <begin position="287"/>
        <end position="394"/>
    </location>
</feature>
<dbReference type="SUPFAM" id="SSF53474">
    <property type="entry name" value="alpha/beta-Hydrolases"/>
    <property type="match status" value="1"/>
</dbReference>
<organism evidence="2 3">
    <name type="scientific">Candidatus Segetimicrobium genomatis</name>
    <dbReference type="NCBI Taxonomy" id="2569760"/>
    <lineage>
        <taxon>Bacteria</taxon>
        <taxon>Bacillati</taxon>
        <taxon>Candidatus Sysuimicrobiota</taxon>
        <taxon>Candidatus Sysuimicrobiia</taxon>
        <taxon>Candidatus Sysuimicrobiales</taxon>
        <taxon>Candidatus Segetimicrobiaceae</taxon>
        <taxon>Candidatus Segetimicrobium</taxon>
    </lineage>
</organism>
<reference evidence="2 3" key="1">
    <citation type="journal article" date="2019" name="Nat. Microbiol.">
        <title>Mediterranean grassland soil C-N compound turnover is dependent on rainfall and depth, and is mediated by genomically divergent microorganisms.</title>
        <authorList>
            <person name="Diamond S."/>
            <person name="Andeer P.F."/>
            <person name="Li Z."/>
            <person name="Crits-Christoph A."/>
            <person name="Burstein D."/>
            <person name="Anantharaman K."/>
            <person name="Lane K.R."/>
            <person name="Thomas B.C."/>
            <person name="Pan C."/>
            <person name="Northen T.R."/>
            <person name="Banfield J.F."/>
        </authorList>
    </citation>
    <scope>NUCLEOTIDE SEQUENCE [LARGE SCALE GENOMIC DNA]</scope>
    <source>
        <strain evidence="2">NP_4</strain>
    </source>
</reference>
<dbReference type="AlphaFoldDB" id="A0A537KMI9"/>
<dbReference type="Pfam" id="PF00561">
    <property type="entry name" value="Abhydrolase_1"/>
    <property type="match status" value="1"/>
</dbReference>
<evidence type="ECO:0000313" key="3">
    <source>
        <dbReference type="Proteomes" id="UP000319353"/>
    </source>
</evidence>
<dbReference type="GO" id="GO:0035556">
    <property type="term" value="P:intracellular signal transduction"/>
    <property type="evidence" value="ECO:0007669"/>
    <property type="project" value="InterPro"/>
</dbReference>
<gene>
    <name evidence="2" type="ORF">E6H01_13525</name>
</gene>
<evidence type="ECO:0000259" key="1">
    <source>
        <dbReference type="PROSITE" id="PS50125"/>
    </source>
</evidence>
<dbReference type="PANTHER" id="PTHR43433:SF8">
    <property type="entry name" value="BIFUNCTIONAL LIPASE_ADENYLATE CYCLASE LIPJ"/>
    <property type="match status" value="1"/>
</dbReference>
<comment type="caution">
    <text evidence="2">The sequence shown here is derived from an EMBL/GenBank/DDBJ whole genome shotgun (WGS) entry which is preliminary data.</text>
</comment>
<dbReference type="InterPro" id="IPR050471">
    <property type="entry name" value="AB_hydrolase"/>
</dbReference>
<dbReference type="PANTHER" id="PTHR43433">
    <property type="entry name" value="HYDROLASE, ALPHA/BETA FOLD FAMILY PROTEIN"/>
    <property type="match status" value="1"/>
</dbReference>
<name>A0A537KMI9_9BACT</name>
<proteinExistence type="predicted"/>
<protein>
    <submittedName>
        <fullName evidence="2">Adenylate/guanylate cyclase domain-containing protein</fullName>
    </submittedName>
</protein>
<dbReference type="EMBL" id="VBAL01000232">
    <property type="protein sequence ID" value="TMI96978.1"/>
    <property type="molecule type" value="Genomic_DNA"/>
</dbReference>
<dbReference type="InterPro" id="IPR001054">
    <property type="entry name" value="A/G_cyclase"/>
</dbReference>
<dbReference type="SMART" id="SM00044">
    <property type="entry name" value="CYCc"/>
    <property type="match status" value="1"/>
</dbReference>